<dbReference type="OrthoDB" id="5392850at2"/>
<dbReference type="Proteomes" id="UP000319449">
    <property type="component" value="Unassembled WGS sequence"/>
</dbReference>
<proteinExistence type="predicted"/>
<evidence type="ECO:0000313" key="2">
    <source>
        <dbReference type="EMBL" id="TWJ18749.1"/>
    </source>
</evidence>
<evidence type="ECO:0000259" key="1">
    <source>
        <dbReference type="PROSITE" id="PS51832"/>
    </source>
</evidence>
<dbReference type="PANTHER" id="PTHR43155:SF1">
    <property type="entry name" value="3'3'-CGAMP-SPECIFIC PHOSPHODIESTERASE 1"/>
    <property type="match status" value="1"/>
</dbReference>
<dbReference type="Gene3D" id="1.10.3210.10">
    <property type="entry name" value="Hypothetical protein af1432"/>
    <property type="match status" value="2"/>
</dbReference>
<name>A0A562VLE5_9BACT</name>
<dbReference type="Pfam" id="PF13487">
    <property type="entry name" value="HD_5"/>
    <property type="match status" value="2"/>
</dbReference>
<dbReference type="PROSITE" id="PS51832">
    <property type="entry name" value="HD_GYP"/>
    <property type="match status" value="1"/>
</dbReference>
<keyword evidence="3" id="KW-1185">Reference proteome</keyword>
<dbReference type="RefSeq" id="WP_145023019.1">
    <property type="nucleotide sequence ID" value="NZ_VLLN01000014.1"/>
</dbReference>
<dbReference type="SUPFAM" id="SSF109604">
    <property type="entry name" value="HD-domain/PDEase-like"/>
    <property type="match status" value="2"/>
</dbReference>
<dbReference type="InterPro" id="IPR003607">
    <property type="entry name" value="HD/PDEase_dom"/>
</dbReference>
<sequence length="419" mass="47485">MQRNITVNLGNLVLSLSDAMDLANPALIQHQQRTAFVVWEMGKAARLSNERLERIFIAALLHDIGAFSLEEKISVRNFEVENLEEHCIRGELLLNNIPWLKDSASIIRFHHTEWQHWGESIETPIVFESQLLFLADYLERAIKREHYILLQHEDILSTIESLSGSSLHPQVVDLFNSVNQSEEFWLDLVSPRLYSLLLNEGPFSKKVIGYSDISVIAELFRNIIDFKSRFTSTHSSGVAASASMLARIFGLTDTEIGLMEVAGNLHDIGKLVIPNSILDKPGSLAKDEMSVMKSHTYYTYSVINTIGGLNHIAEWAAYHHERLDGSGYPFHCVASGLSTGARILMVADIFTALAEDRPYRKGMSKDGIVQIIKQFSDGNRLDTRIVNLLFENYNDIFAYVAEKQTVAREFYEKQFMSTR</sequence>
<feature type="domain" description="HD-GYP" evidence="1">
    <location>
        <begin position="209"/>
        <end position="405"/>
    </location>
</feature>
<comment type="caution">
    <text evidence="2">The sequence shown here is derived from an EMBL/GenBank/DDBJ whole genome shotgun (WGS) entry which is preliminary data.</text>
</comment>
<dbReference type="AlphaFoldDB" id="A0A562VLE5"/>
<accession>A0A562VLE5</accession>
<gene>
    <name evidence="2" type="ORF">JN12_02384</name>
</gene>
<dbReference type="SMART" id="SM00471">
    <property type="entry name" value="HDc"/>
    <property type="match status" value="2"/>
</dbReference>
<dbReference type="PANTHER" id="PTHR43155">
    <property type="entry name" value="CYCLIC DI-GMP PHOSPHODIESTERASE PA4108-RELATED"/>
    <property type="match status" value="1"/>
</dbReference>
<dbReference type="EMBL" id="VLLN01000014">
    <property type="protein sequence ID" value="TWJ18749.1"/>
    <property type="molecule type" value="Genomic_DNA"/>
</dbReference>
<organism evidence="2 3">
    <name type="scientific">Geobacter argillaceus</name>
    <dbReference type="NCBI Taxonomy" id="345631"/>
    <lineage>
        <taxon>Bacteria</taxon>
        <taxon>Pseudomonadati</taxon>
        <taxon>Thermodesulfobacteriota</taxon>
        <taxon>Desulfuromonadia</taxon>
        <taxon>Geobacterales</taxon>
        <taxon>Geobacteraceae</taxon>
        <taxon>Geobacter</taxon>
    </lineage>
</organism>
<evidence type="ECO:0000313" key="3">
    <source>
        <dbReference type="Proteomes" id="UP000319449"/>
    </source>
</evidence>
<reference evidence="2 3" key="1">
    <citation type="submission" date="2019-07" db="EMBL/GenBank/DDBJ databases">
        <title>Genomic Encyclopedia of Archaeal and Bacterial Type Strains, Phase II (KMG-II): from individual species to whole genera.</title>
        <authorList>
            <person name="Goeker M."/>
        </authorList>
    </citation>
    <scope>NUCLEOTIDE SEQUENCE [LARGE SCALE GENOMIC DNA]</scope>
    <source>
        <strain evidence="2 3">ATCC BAA-1139</strain>
    </source>
</reference>
<dbReference type="InterPro" id="IPR037522">
    <property type="entry name" value="HD_GYP_dom"/>
</dbReference>
<protein>
    <submittedName>
        <fullName evidence="2">HD-GYP domain-containing protein (C-di-GMP phosphodiesterase class II)</fullName>
    </submittedName>
</protein>
<dbReference type="CDD" id="cd00077">
    <property type="entry name" value="HDc"/>
    <property type="match status" value="2"/>
</dbReference>